<organism evidence="2 3">
    <name type="scientific">Elysia crispata</name>
    <name type="common">lettuce slug</name>
    <dbReference type="NCBI Taxonomy" id="231223"/>
    <lineage>
        <taxon>Eukaryota</taxon>
        <taxon>Metazoa</taxon>
        <taxon>Spiralia</taxon>
        <taxon>Lophotrochozoa</taxon>
        <taxon>Mollusca</taxon>
        <taxon>Gastropoda</taxon>
        <taxon>Heterobranchia</taxon>
        <taxon>Euthyneura</taxon>
        <taxon>Panpulmonata</taxon>
        <taxon>Sacoglossa</taxon>
        <taxon>Placobranchoidea</taxon>
        <taxon>Plakobranchidae</taxon>
        <taxon>Elysia</taxon>
    </lineage>
</organism>
<dbReference type="InterPro" id="IPR048324">
    <property type="entry name" value="ZSWIM1-3_RNaseH-like"/>
</dbReference>
<dbReference type="EMBL" id="JAWDGP010003587">
    <property type="protein sequence ID" value="KAK3772926.1"/>
    <property type="molecule type" value="Genomic_DNA"/>
</dbReference>
<protein>
    <recommendedName>
        <fullName evidence="1">ZSWIM1/3 RNaseH-like domain-containing protein</fullName>
    </recommendedName>
</protein>
<dbReference type="AlphaFoldDB" id="A0AAE0ZQ12"/>
<comment type="caution">
    <text evidence="2">The sequence shown here is derived from an EMBL/GenBank/DDBJ whole genome shotgun (WGS) entry which is preliminary data.</text>
</comment>
<dbReference type="Proteomes" id="UP001283361">
    <property type="component" value="Unassembled WGS sequence"/>
</dbReference>
<proteinExistence type="predicted"/>
<dbReference type="InterPro" id="IPR052579">
    <property type="entry name" value="Zinc_finger_SWIM"/>
</dbReference>
<evidence type="ECO:0000259" key="1">
    <source>
        <dbReference type="Pfam" id="PF21056"/>
    </source>
</evidence>
<dbReference type="Pfam" id="PF21056">
    <property type="entry name" value="ZSWIM1-3_RNaseH-like"/>
    <property type="match status" value="1"/>
</dbReference>
<sequence>MSVSMLNKLRGKRYSKVMLKSLILKHSQSEQDDITKVEQFINLLKESGGDVDYGLDESTGVFQYLVYMSSSMKNLISRYPEVLIMDATNKTNHYLLPLLTVICIDQNGAVHPVLHAFIRQRTKLSWGLVWTSWWIITTAVKTSAIFVDKDLSEVVAIKSDMPQVEISLCRFHMKQAIKRAFQGKGLAAHIVKALQDIIYLSNKPISYRGQLQ</sequence>
<evidence type="ECO:0000313" key="2">
    <source>
        <dbReference type="EMBL" id="KAK3772926.1"/>
    </source>
</evidence>
<reference evidence="2" key="1">
    <citation type="journal article" date="2023" name="G3 (Bethesda)">
        <title>A reference genome for the long-term kleptoplast-retaining sea slug Elysia crispata morphotype clarki.</title>
        <authorList>
            <person name="Eastman K.E."/>
            <person name="Pendleton A.L."/>
            <person name="Shaikh M.A."/>
            <person name="Suttiyut T."/>
            <person name="Ogas R."/>
            <person name="Tomko P."/>
            <person name="Gavelis G."/>
            <person name="Widhalm J.R."/>
            <person name="Wisecaver J.H."/>
        </authorList>
    </citation>
    <scope>NUCLEOTIDE SEQUENCE</scope>
    <source>
        <strain evidence="2">ECLA1</strain>
    </source>
</reference>
<gene>
    <name evidence="2" type="ORF">RRG08_029842</name>
</gene>
<feature type="domain" description="ZSWIM1/3 RNaseH-like" evidence="1">
    <location>
        <begin position="47"/>
        <end position="166"/>
    </location>
</feature>
<dbReference type="PANTHER" id="PTHR31569">
    <property type="entry name" value="SWIM-TYPE DOMAIN-CONTAINING PROTEIN"/>
    <property type="match status" value="1"/>
</dbReference>
<evidence type="ECO:0000313" key="3">
    <source>
        <dbReference type="Proteomes" id="UP001283361"/>
    </source>
</evidence>
<dbReference type="PANTHER" id="PTHR31569:SF4">
    <property type="entry name" value="SWIM-TYPE DOMAIN-CONTAINING PROTEIN"/>
    <property type="match status" value="1"/>
</dbReference>
<accession>A0AAE0ZQ12</accession>
<keyword evidence="3" id="KW-1185">Reference proteome</keyword>
<name>A0AAE0ZQ12_9GAST</name>